<protein>
    <submittedName>
        <fullName evidence="2">Uncharacterized protein</fullName>
    </submittedName>
</protein>
<proteinExistence type="predicted"/>
<feature type="non-terminal residue" evidence="2">
    <location>
        <position position="1"/>
    </location>
</feature>
<sequence length="122" mass="14545">TLVYIFSCRRLTIRTLELPEDDEMRRRREQAESAPRGELSNMKSIYLETCLPLQLSKYSCGWMCIFVIWSCFHISSQRWTSDEMEDATRRRKDTCRHMSEHGEQPRKQPPVNKQGTFFSHLI</sequence>
<gene>
    <name evidence="2" type="ORF">PMAYCL1PPCAC_19024</name>
</gene>
<name>A0AAN5CQN5_9BILA</name>
<comment type="caution">
    <text evidence="2">The sequence shown here is derived from an EMBL/GenBank/DDBJ whole genome shotgun (WGS) entry which is preliminary data.</text>
</comment>
<dbReference type="AlphaFoldDB" id="A0AAN5CQN5"/>
<accession>A0AAN5CQN5</accession>
<organism evidence="2 3">
    <name type="scientific">Pristionchus mayeri</name>
    <dbReference type="NCBI Taxonomy" id="1317129"/>
    <lineage>
        <taxon>Eukaryota</taxon>
        <taxon>Metazoa</taxon>
        <taxon>Ecdysozoa</taxon>
        <taxon>Nematoda</taxon>
        <taxon>Chromadorea</taxon>
        <taxon>Rhabditida</taxon>
        <taxon>Rhabditina</taxon>
        <taxon>Diplogasteromorpha</taxon>
        <taxon>Diplogasteroidea</taxon>
        <taxon>Neodiplogasteridae</taxon>
        <taxon>Pristionchus</taxon>
    </lineage>
</organism>
<feature type="region of interest" description="Disordered" evidence="1">
    <location>
        <begin position="78"/>
        <end position="114"/>
    </location>
</feature>
<evidence type="ECO:0000256" key="1">
    <source>
        <dbReference type="SAM" id="MobiDB-lite"/>
    </source>
</evidence>
<evidence type="ECO:0000313" key="3">
    <source>
        <dbReference type="Proteomes" id="UP001328107"/>
    </source>
</evidence>
<evidence type="ECO:0000313" key="2">
    <source>
        <dbReference type="EMBL" id="GMR48829.1"/>
    </source>
</evidence>
<keyword evidence="3" id="KW-1185">Reference proteome</keyword>
<feature type="compositionally biased region" description="Basic and acidic residues" evidence="1">
    <location>
        <begin position="95"/>
        <end position="106"/>
    </location>
</feature>
<reference evidence="3" key="1">
    <citation type="submission" date="2022-10" db="EMBL/GenBank/DDBJ databases">
        <title>Genome assembly of Pristionchus species.</title>
        <authorList>
            <person name="Yoshida K."/>
            <person name="Sommer R.J."/>
        </authorList>
    </citation>
    <scope>NUCLEOTIDE SEQUENCE [LARGE SCALE GENOMIC DNA]</scope>
    <source>
        <strain evidence="3">RS5460</strain>
    </source>
</reference>
<dbReference type="EMBL" id="BTRK01000004">
    <property type="protein sequence ID" value="GMR48829.1"/>
    <property type="molecule type" value="Genomic_DNA"/>
</dbReference>
<dbReference type="Proteomes" id="UP001328107">
    <property type="component" value="Unassembled WGS sequence"/>
</dbReference>